<feature type="domain" description="UspA" evidence="2">
    <location>
        <begin position="3"/>
        <end position="149"/>
    </location>
</feature>
<evidence type="ECO:0000259" key="2">
    <source>
        <dbReference type="Pfam" id="PF00582"/>
    </source>
</evidence>
<dbReference type="CDD" id="cd00293">
    <property type="entry name" value="USP-like"/>
    <property type="match status" value="1"/>
</dbReference>
<gene>
    <name evidence="3" type="ORF">EA473_10395</name>
</gene>
<dbReference type="PANTHER" id="PTHR46268">
    <property type="entry name" value="STRESS RESPONSE PROTEIN NHAX"/>
    <property type="match status" value="1"/>
</dbReference>
<protein>
    <submittedName>
        <fullName evidence="3">Universal stress protein</fullName>
    </submittedName>
</protein>
<proteinExistence type="inferred from homology"/>
<dbReference type="InterPro" id="IPR014729">
    <property type="entry name" value="Rossmann-like_a/b/a_fold"/>
</dbReference>
<evidence type="ECO:0000313" key="3">
    <source>
        <dbReference type="EMBL" id="RQG94899.1"/>
    </source>
</evidence>
<dbReference type="Pfam" id="PF00582">
    <property type="entry name" value="Usp"/>
    <property type="match status" value="1"/>
</dbReference>
<dbReference type="AlphaFoldDB" id="A0A3N6P8D3"/>
<sequence>MYRVLIPVDERESTAVAVVDTLLAMPGDPADYRAVVMNVHTEASGGLSTDQKVGTSADDGGRGDTEFFDEVDLPASVTTAVDRLEDAGVDATVRREQGDVAKQIVSVAREIDTDLVVMSGRKRSPSGKVLFGSVTQSVLLSADVPVTVVMHDS</sequence>
<dbReference type="OrthoDB" id="281037at2157"/>
<evidence type="ECO:0000313" key="4">
    <source>
        <dbReference type="Proteomes" id="UP000282323"/>
    </source>
</evidence>
<organism evidence="3 4">
    <name type="scientific">Natrarchaeobius chitinivorans</name>
    <dbReference type="NCBI Taxonomy" id="1679083"/>
    <lineage>
        <taxon>Archaea</taxon>
        <taxon>Methanobacteriati</taxon>
        <taxon>Methanobacteriota</taxon>
        <taxon>Stenosarchaea group</taxon>
        <taxon>Halobacteria</taxon>
        <taxon>Halobacteriales</taxon>
        <taxon>Natrialbaceae</taxon>
        <taxon>Natrarchaeobius</taxon>
    </lineage>
</organism>
<keyword evidence="4" id="KW-1185">Reference proteome</keyword>
<dbReference type="InterPro" id="IPR006015">
    <property type="entry name" value="Universal_stress_UspA"/>
</dbReference>
<dbReference type="EMBL" id="REGA01000007">
    <property type="protein sequence ID" value="RQG94899.1"/>
    <property type="molecule type" value="Genomic_DNA"/>
</dbReference>
<dbReference type="RefSeq" id="WP_124195556.1">
    <property type="nucleotide sequence ID" value="NZ_REGA01000007.1"/>
</dbReference>
<dbReference type="Gene3D" id="3.40.50.620">
    <property type="entry name" value="HUPs"/>
    <property type="match status" value="1"/>
</dbReference>
<accession>A0A3N6P8D3</accession>
<dbReference type="InterPro" id="IPR006016">
    <property type="entry name" value="UspA"/>
</dbReference>
<dbReference type="PRINTS" id="PR01438">
    <property type="entry name" value="UNVRSLSTRESS"/>
</dbReference>
<dbReference type="Proteomes" id="UP000282323">
    <property type="component" value="Unassembled WGS sequence"/>
</dbReference>
<name>A0A3N6P8D3_NATCH</name>
<evidence type="ECO:0000256" key="1">
    <source>
        <dbReference type="ARBA" id="ARBA00008791"/>
    </source>
</evidence>
<dbReference type="SUPFAM" id="SSF52402">
    <property type="entry name" value="Adenine nucleotide alpha hydrolases-like"/>
    <property type="match status" value="1"/>
</dbReference>
<dbReference type="PANTHER" id="PTHR46268:SF6">
    <property type="entry name" value="UNIVERSAL STRESS PROTEIN UP12"/>
    <property type="match status" value="1"/>
</dbReference>
<comment type="caution">
    <text evidence="3">The sequence shown here is derived from an EMBL/GenBank/DDBJ whole genome shotgun (WGS) entry which is preliminary data.</text>
</comment>
<reference evidence="3 4" key="1">
    <citation type="submission" date="2018-10" db="EMBL/GenBank/DDBJ databases">
        <title>Natrarchaeobius chitinivorans gen. nov., sp. nov., and Natrarchaeobius haloalkaliphilus sp. nov., alkaliphilic, chitin-utilizing haloarchaea from hypersaline alkaline lakes.</title>
        <authorList>
            <person name="Sorokin D.Y."/>
            <person name="Elcheninov A.G."/>
            <person name="Kostrikina N.A."/>
            <person name="Bale N.J."/>
            <person name="Sinninghe Damste J.S."/>
            <person name="Khijniak T.V."/>
            <person name="Kublanov I.V."/>
            <person name="Toshchakov S.V."/>
        </authorList>
    </citation>
    <scope>NUCLEOTIDE SEQUENCE [LARGE SCALE GENOMIC DNA]</scope>
    <source>
        <strain evidence="3 4">AArcht4T</strain>
    </source>
</reference>
<comment type="similarity">
    <text evidence="1">Belongs to the universal stress protein A family.</text>
</comment>